<keyword evidence="2 5" id="KW-0812">Transmembrane</keyword>
<comment type="subcellular location">
    <subcellularLocation>
        <location evidence="1">Membrane</location>
        <topology evidence="1">Multi-pass membrane protein</topology>
    </subcellularLocation>
</comment>
<evidence type="ECO:0000313" key="7">
    <source>
        <dbReference type="EMBL" id="MDN4482653.1"/>
    </source>
</evidence>
<evidence type="ECO:0000313" key="10">
    <source>
        <dbReference type="Proteomes" id="UP001172756"/>
    </source>
</evidence>
<reference evidence="8" key="1">
    <citation type="submission" date="2023-06" db="EMBL/GenBank/DDBJ databases">
        <title>Sysu t00039.</title>
        <authorList>
            <person name="Gao L."/>
            <person name="Fang B.-Z."/>
            <person name="Li W.-J."/>
        </authorList>
    </citation>
    <scope>NUCLEOTIDE SEQUENCE</scope>
    <source>
        <strain evidence="8">SYSU T00039</strain>
    </source>
</reference>
<dbReference type="Pfam" id="PF06271">
    <property type="entry name" value="RDD"/>
    <property type="match status" value="1"/>
</dbReference>
<keyword evidence="3 5" id="KW-1133">Transmembrane helix</keyword>
<name>A0AAW7M3F2_9MICO</name>
<dbReference type="PANTHER" id="PTHR38480:SF1">
    <property type="entry name" value="SLR0254 PROTEIN"/>
    <property type="match status" value="1"/>
</dbReference>
<evidence type="ECO:0000259" key="6">
    <source>
        <dbReference type="Pfam" id="PF06271"/>
    </source>
</evidence>
<evidence type="ECO:0000256" key="3">
    <source>
        <dbReference type="ARBA" id="ARBA00022989"/>
    </source>
</evidence>
<keyword evidence="4 5" id="KW-0472">Membrane</keyword>
<evidence type="ECO:0000256" key="5">
    <source>
        <dbReference type="SAM" id="Phobius"/>
    </source>
</evidence>
<accession>A0AAW7M3F2</accession>
<evidence type="ECO:0000313" key="8">
    <source>
        <dbReference type="EMBL" id="MDN4488279.1"/>
    </source>
</evidence>
<dbReference type="GO" id="GO:0016020">
    <property type="term" value="C:membrane"/>
    <property type="evidence" value="ECO:0007669"/>
    <property type="project" value="UniProtKB-SubCell"/>
</dbReference>
<dbReference type="AlphaFoldDB" id="A0AAW7M3F2"/>
<dbReference type="PANTHER" id="PTHR38480">
    <property type="entry name" value="SLR0254 PROTEIN"/>
    <property type="match status" value="1"/>
</dbReference>
<sequence length="273" mass="29044">MDDEDQILIGEGVVLDSGAAPVTLRILSGALDMLVVLVLYAAGFGLVGQLLPAVDDAWARVLVIGWTVTCLVIVPTTVETLSRGRSVGRWAAGLRVVRDDGGPVSVRHALTRALLGVLEIYGTVGTLAVTVSVLGARGKRIGDHLAGTYAMRTRGSRTALPPLSMPPGLGEWARTADITRLPDGLALTGRMFLARADRMHAPSRVRLGTLLSGRMATHVSPPPPAGTHPEAFIAAVLTERRDREWILESARMSRAEADGDALRRLPYGIPDVD</sequence>
<evidence type="ECO:0000256" key="2">
    <source>
        <dbReference type="ARBA" id="ARBA00022692"/>
    </source>
</evidence>
<dbReference type="InterPro" id="IPR010432">
    <property type="entry name" value="RDD"/>
</dbReference>
<keyword evidence="9" id="KW-1185">Reference proteome</keyword>
<protein>
    <submittedName>
        <fullName evidence="8">RDD family protein</fullName>
    </submittedName>
</protein>
<feature type="transmembrane region" description="Helical" evidence="5">
    <location>
        <begin position="33"/>
        <end position="51"/>
    </location>
</feature>
<dbReference type="Proteomes" id="UP001172756">
    <property type="component" value="Unassembled WGS sequence"/>
</dbReference>
<gene>
    <name evidence="7" type="ORF">QQ002_03755</name>
    <name evidence="8" type="ORF">QQX10_08875</name>
</gene>
<feature type="transmembrane region" description="Helical" evidence="5">
    <location>
        <begin position="57"/>
        <end position="78"/>
    </location>
</feature>
<feature type="domain" description="RDD" evidence="6">
    <location>
        <begin position="20"/>
        <end position="135"/>
    </location>
</feature>
<dbReference type="Proteomes" id="UP001172737">
    <property type="component" value="Unassembled WGS sequence"/>
</dbReference>
<proteinExistence type="predicted"/>
<dbReference type="EMBL" id="JAUHQB010000002">
    <property type="protein sequence ID" value="MDN4482653.1"/>
    <property type="molecule type" value="Genomic_DNA"/>
</dbReference>
<evidence type="ECO:0000256" key="4">
    <source>
        <dbReference type="ARBA" id="ARBA00023136"/>
    </source>
</evidence>
<evidence type="ECO:0000256" key="1">
    <source>
        <dbReference type="ARBA" id="ARBA00004141"/>
    </source>
</evidence>
<comment type="caution">
    <text evidence="8">The sequence shown here is derived from an EMBL/GenBank/DDBJ whole genome shotgun (WGS) entry which is preliminary data.</text>
</comment>
<dbReference type="EMBL" id="JAUHPX010000005">
    <property type="protein sequence ID" value="MDN4488279.1"/>
    <property type="molecule type" value="Genomic_DNA"/>
</dbReference>
<evidence type="ECO:0000313" key="9">
    <source>
        <dbReference type="Proteomes" id="UP001172737"/>
    </source>
</evidence>
<reference evidence="7 10" key="2">
    <citation type="submission" date="2023-06" db="EMBL/GenBank/DDBJ databases">
        <title>SYSU T0a273.</title>
        <authorList>
            <person name="Gao L."/>
            <person name="Fang B.-Z."/>
            <person name="Li W.-J."/>
        </authorList>
    </citation>
    <scope>NUCLEOTIDE SEQUENCE [LARGE SCALE GENOMIC DNA]</scope>
    <source>
        <strain evidence="7 10">SYSU T0a273</strain>
    </source>
</reference>
<organism evidence="8 9">
    <name type="scientific">Demequina lignilytica</name>
    <dbReference type="NCBI Taxonomy" id="3051663"/>
    <lineage>
        <taxon>Bacteria</taxon>
        <taxon>Bacillati</taxon>
        <taxon>Actinomycetota</taxon>
        <taxon>Actinomycetes</taxon>
        <taxon>Micrococcales</taxon>
        <taxon>Demequinaceae</taxon>
        <taxon>Demequina</taxon>
    </lineage>
</organism>
<dbReference type="RefSeq" id="WP_301119892.1">
    <property type="nucleotide sequence ID" value="NZ_JAUHPX010000005.1"/>
</dbReference>